<keyword evidence="3" id="KW-1185">Reference proteome</keyword>
<name>A0A834N1D0_VESPE</name>
<organism evidence="2 3">
    <name type="scientific">Vespula pensylvanica</name>
    <name type="common">Western yellow jacket</name>
    <name type="synonym">Wasp</name>
    <dbReference type="NCBI Taxonomy" id="30213"/>
    <lineage>
        <taxon>Eukaryota</taxon>
        <taxon>Metazoa</taxon>
        <taxon>Ecdysozoa</taxon>
        <taxon>Arthropoda</taxon>
        <taxon>Hexapoda</taxon>
        <taxon>Insecta</taxon>
        <taxon>Pterygota</taxon>
        <taxon>Neoptera</taxon>
        <taxon>Endopterygota</taxon>
        <taxon>Hymenoptera</taxon>
        <taxon>Apocrita</taxon>
        <taxon>Aculeata</taxon>
        <taxon>Vespoidea</taxon>
        <taxon>Vespidae</taxon>
        <taxon>Vespinae</taxon>
        <taxon>Vespula</taxon>
    </lineage>
</organism>
<sequence length="99" mass="11321">MRKPLDSDSFERIIDSSLDEREIGLEKTMEVEKIIVVVVIVIVIVIVIVLVLVVVVVVVVVVDHANAPRTLLLRHFEPYIIRIDIRTHRDKGDITETQQ</sequence>
<dbReference type="EMBL" id="JACSDY010000022">
    <property type="protein sequence ID" value="KAF7392255.1"/>
    <property type="molecule type" value="Genomic_DNA"/>
</dbReference>
<dbReference type="Proteomes" id="UP000600918">
    <property type="component" value="Unassembled WGS sequence"/>
</dbReference>
<proteinExistence type="predicted"/>
<comment type="caution">
    <text evidence="2">The sequence shown here is derived from an EMBL/GenBank/DDBJ whole genome shotgun (WGS) entry which is preliminary data.</text>
</comment>
<protein>
    <submittedName>
        <fullName evidence="2">Uncharacterized protein</fullName>
    </submittedName>
</protein>
<accession>A0A834N1D0</accession>
<dbReference type="AlphaFoldDB" id="A0A834N1D0"/>
<keyword evidence="1" id="KW-0812">Transmembrane</keyword>
<keyword evidence="1" id="KW-1133">Transmembrane helix</keyword>
<reference evidence="2" key="1">
    <citation type="journal article" date="2020" name="G3 (Bethesda)">
        <title>High-Quality Assemblies for Three Invasive Social Wasps from the &lt;i&gt;Vespula&lt;/i&gt; Genus.</title>
        <authorList>
            <person name="Harrop T.W.R."/>
            <person name="Guhlin J."/>
            <person name="McLaughlin G.M."/>
            <person name="Permina E."/>
            <person name="Stockwell P."/>
            <person name="Gilligan J."/>
            <person name="Le Lec M.F."/>
            <person name="Gruber M.A.M."/>
            <person name="Quinn O."/>
            <person name="Lovegrove M."/>
            <person name="Duncan E.J."/>
            <person name="Remnant E.J."/>
            <person name="Van Eeckhoven J."/>
            <person name="Graham B."/>
            <person name="Knapp R.A."/>
            <person name="Langford K.W."/>
            <person name="Kronenberg Z."/>
            <person name="Press M.O."/>
            <person name="Eacker S.M."/>
            <person name="Wilson-Rankin E.E."/>
            <person name="Purcell J."/>
            <person name="Lester P.J."/>
            <person name="Dearden P.K."/>
        </authorList>
    </citation>
    <scope>NUCLEOTIDE SEQUENCE</scope>
    <source>
        <strain evidence="2">Volc-1</strain>
    </source>
</reference>
<keyword evidence="1" id="KW-0472">Membrane</keyword>
<feature type="transmembrane region" description="Helical" evidence="1">
    <location>
        <begin position="34"/>
        <end position="62"/>
    </location>
</feature>
<evidence type="ECO:0000313" key="2">
    <source>
        <dbReference type="EMBL" id="KAF7392255.1"/>
    </source>
</evidence>
<evidence type="ECO:0000256" key="1">
    <source>
        <dbReference type="SAM" id="Phobius"/>
    </source>
</evidence>
<gene>
    <name evidence="2" type="ORF">H0235_017254</name>
</gene>
<evidence type="ECO:0000313" key="3">
    <source>
        <dbReference type="Proteomes" id="UP000600918"/>
    </source>
</evidence>